<evidence type="ECO:0000313" key="3">
    <source>
        <dbReference type="EMBL" id="CAK7908621.1"/>
    </source>
</evidence>
<evidence type="ECO:0008006" key="5">
    <source>
        <dbReference type="Google" id="ProtNLM"/>
    </source>
</evidence>
<proteinExistence type="predicted"/>
<evidence type="ECO:0000256" key="2">
    <source>
        <dbReference type="SAM" id="MobiDB-lite"/>
    </source>
</evidence>
<dbReference type="Proteomes" id="UP001497600">
    <property type="component" value="Chromosome E"/>
</dbReference>
<organism evidence="3 4">
    <name type="scientific">[Candida] anglica</name>
    <dbReference type="NCBI Taxonomy" id="148631"/>
    <lineage>
        <taxon>Eukaryota</taxon>
        <taxon>Fungi</taxon>
        <taxon>Dikarya</taxon>
        <taxon>Ascomycota</taxon>
        <taxon>Saccharomycotina</taxon>
        <taxon>Pichiomycetes</taxon>
        <taxon>Debaryomycetaceae</taxon>
        <taxon>Kurtzmaniella</taxon>
    </lineage>
</organism>
<protein>
    <recommendedName>
        <fullName evidence="5">Something about silencing protein 4 domain-containing protein</fullName>
    </recommendedName>
</protein>
<feature type="compositionally biased region" description="Basic and acidic residues" evidence="2">
    <location>
        <begin position="89"/>
        <end position="101"/>
    </location>
</feature>
<feature type="region of interest" description="Disordered" evidence="2">
    <location>
        <begin position="78"/>
        <end position="101"/>
    </location>
</feature>
<accession>A0ABP0EEF8</accession>
<dbReference type="EMBL" id="OZ004257">
    <property type="protein sequence ID" value="CAK7908621.1"/>
    <property type="molecule type" value="Genomic_DNA"/>
</dbReference>
<evidence type="ECO:0000313" key="4">
    <source>
        <dbReference type="Proteomes" id="UP001497600"/>
    </source>
</evidence>
<gene>
    <name evidence="3" type="ORF">CAAN4_E11056</name>
</gene>
<sequence>MAILDEHLRDTVHYTIESYVSQSKSKQLKHLIPSNEKRIVSLIKKDKSYQQELRDTLSKRDYYVNKLNKSLNALVESNRNTPIEDEEAKTENTRPKSNVESELDSRFISNRYHAEKYIQNLDDTSREKLRQVVRKHYMFQRHYENKRKAMIKDPSFNDAELDKKLDELTLEIANKQQALHQESIKLLEELKIPFFVLEKGWEYPELDTDKIYILQYLQRLTE</sequence>
<keyword evidence="1" id="KW-0175">Coiled coil</keyword>
<evidence type="ECO:0000256" key="1">
    <source>
        <dbReference type="SAM" id="Coils"/>
    </source>
</evidence>
<keyword evidence="4" id="KW-1185">Reference proteome</keyword>
<reference evidence="3 4" key="1">
    <citation type="submission" date="2024-01" db="EMBL/GenBank/DDBJ databases">
        <authorList>
            <consortium name="Genoscope - CEA"/>
            <person name="William W."/>
        </authorList>
    </citation>
    <scope>NUCLEOTIDE SEQUENCE [LARGE SCALE GENOMIC DNA]</scope>
    <source>
        <strain evidence="3 4">29B2s-10</strain>
    </source>
</reference>
<name>A0ABP0EEF8_9ASCO</name>
<feature type="coiled-coil region" evidence="1">
    <location>
        <begin position="158"/>
        <end position="185"/>
    </location>
</feature>